<keyword evidence="1" id="KW-1133">Transmembrane helix</keyword>
<accession>A0ABQ5TXF4</accession>
<gene>
    <name evidence="2" type="ORF">GCM10007891_23020</name>
</gene>
<feature type="transmembrane region" description="Helical" evidence="1">
    <location>
        <begin position="22"/>
        <end position="43"/>
    </location>
</feature>
<sequence length="55" mass="5875">MGTSISSWENVGAYFTFADNPIALGLFTICAAAIVVALIASIAKHENEAFEKIEK</sequence>
<keyword evidence="1" id="KW-0812">Transmembrane</keyword>
<evidence type="ECO:0000313" key="3">
    <source>
        <dbReference type="Proteomes" id="UP001161423"/>
    </source>
</evidence>
<protein>
    <submittedName>
        <fullName evidence="2">Uncharacterized protein</fullName>
    </submittedName>
</protein>
<keyword evidence="3" id="KW-1185">Reference proteome</keyword>
<proteinExistence type="predicted"/>
<reference evidence="2" key="2">
    <citation type="submission" date="2023-01" db="EMBL/GenBank/DDBJ databases">
        <title>Draft genome sequence of Methylophaga thalassica strain NBRC 102424.</title>
        <authorList>
            <person name="Sun Q."/>
            <person name="Mori K."/>
        </authorList>
    </citation>
    <scope>NUCLEOTIDE SEQUENCE</scope>
    <source>
        <strain evidence="2">NBRC 102424</strain>
    </source>
</reference>
<organism evidence="2 3">
    <name type="scientific">Methylophaga thalassica</name>
    <dbReference type="NCBI Taxonomy" id="40223"/>
    <lineage>
        <taxon>Bacteria</taxon>
        <taxon>Pseudomonadati</taxon>
        <taxon>Pseudomonadota</taxon>
        <taxon>Gammaproteobacteria</taxon>
        <taxon>Thiotrichales</taxon>
        <taxon>Piscirickettsiaceae</taxon>
        <taxon>Methylophaga</taxon>
    </lineage>
</organism>
<dbReference type="EMBL" id="BSND01000006">
    <property type="protein sequence ID" value="GLQ00449.1"/>
    <property type="molecule type" value="Genomic_DNA"/>
</dbReference>
<evidence type="ECO:0000256" key="1">
    <source>
        <dbReference type="SAM" id="Phobius"/>
    </source>
</evidence>
<reference evidence="2" key="1">
    <citation type="journal article" date="2014" name="Int. J. Syst. Evol. Microbiol.">
        <title>Complete genome of a new Firmicutes species belonging to the dominant human colonic microbiota ('Ruminococcus bicirculans') reveals two chromosomes and a selective capacity to utilize plant glucans.</title>
        <authorList>
            <consortium name="NISC Comparative Sequencing Program"/>
            <person name="Wegmann U."/>
            <person name="Louis P."/>
            <person name="Goesmann A."/>
            <person name="Henrissat B."/>
            <person name="Duncan S.H."/>
            <person name="Flint H.J."/>
        </authorList>
    </citation>
    <scope>NUCLEOTIDE SEQUENCE</scope>
    <source>
        <strain evidence="2">NBRC 102424</strain>
    </source>
</reference>
<evidence type="ECO:0000313" key="2">
    <source>
        <dbReference type="EMBL" id="GLQ00449.1"/>
    </source>
</evidence>
<dbReference type="Proteomes" id="UP001161423">
    <property type="component" value="Unassembled WGS sequence"/>
</dbReference>
<comment type="caution">
    <text evidence="2">The sequence shown here is derived from an EMBL/GenBank/DDBJ whole genome shotgun (WGS) entry which is preliminary data.</text>
</comment>
<dbReference type="RefSeq" id="WP_007144051.1">
    <property type="nucleotide sequence ID" value="NZ_BSND01000006.1"/>
</dbReference>
<name>A0ABQ5TXF4_9GAMM</name>
<keyword evidence="1" id="KW-0472">Membrane</keyword>